<dbReference type="EMBL" id="CP090171">
    <property type="protein sequence ID" value="UJO22031.1"/>
    <property type="molecule type" value="Genomic_DNA"/>
</dbReference>
<keyword evidence="2" id="KW-1185">Reference proteome</keyword>
<dbReference type="Proteomes" id="UP000756132">
    <property type="component" value="Chromosome 9"/>
</dbReference>
<reference evidence="1" key="1">
    <citation type="submission" date="2021-12" db="EMBL/GenBank/DDBJ databases">
        <authorList>
            <person name="Zaccaron A."/>
            <person name="Stergiopoulos I."/>
        </authorList>
    </citation>
    <scope>NUCLEOTIDE SEQUENCE</scope>
    <source>
        <strain evidence="1">Race5_Kim</strain>
    </source>
</reference>
<dbReference type="AlphaFoldDB" id="A0A9Q8UTM4"/>
<dbReference type="RefSeq" id="XP_047766397.1">
    <property type="nucleotide sequence ID" value="XM_047908429.1"/>
</dbReference>
<name>A0A9Q8UTM4_PASFU</name>
<gene>
    <name evidence="1" type="ORF">CLAFUR5_09281</name>
</gene>
<proteinExistence type="predicted"/>
<evidence type="ECO:0000313" key="2">
    <source>
        <dbReference type="Proteomes" id="UP000756132"/>
    </source>
</evidence>
<protein>
    <submittedName>
        <fullName evidence="1">Uncharacterized protein</fullName>
    </submittedName>
</protein>
<evidence type="ECO:0000313" key="1">
    <source>
        <dbReference type="EMBL" id="UJO22031.1"/>
    </source>
</evidence>
<sequence>MIPTPLIAPHSSINIKTDRRDFYDRCSRKELASFIKSRTGHKVLPIYMSKQLRGRLLALDRNATFRFLDLPAELRLEIEEELLGHNRPTKKLHWQILGVSQMINKEASPIFREAVNGGKIHLVRIRSNKIHGDDSIATCSRTFCRGASVLPFTTIQTGNSNARPPSPNGRTCKELAAMPPVSDEARYMVINIDFESPCQGDGCEPDQFKPDELIYRHLYLLATQIRTSNIEKVSLRIITGKHILAEEGVWKMLWPLTRLGRRVQITINGISNQNFRDLNKEQVRCSYAYTALSEVQYIKDEAQRLAEKVRQAGLSNTGVMFLPILIEATLEKRSLGFCPLSCDEGVKVSIRQMQDILGCQKWMSLRRQAEQILVEAGET</sequence>
<dbReference type="KEGG" id="ffu:CLAFUR5_09281"/>
<accession>A0A9Q8UTM4</accession>
<organism evidence="1 2">
    <name type="scientific">Passalora fulva</name>
    <name type="common">Tomato leaf mold</name>
    <name type="synonym">Cladosporium fulvum</name>
    <dbReference type="NCBI Taxonomy" id="5499"/>
    <lineage>
        <taxon>Eukaryota</taxon>
        <taxon>Fungi</taxon>
        <taxon>Dikarya</taxon>
        <taxon>Ascomycota</taxon>
        <taxon>Pezizomycotina</taxon>
        <taxon>Dothideomycetes</taxon>
        <taxon>Dothideomycetidae</taxon>
        <taxon>Mycosphaerellales</taxon>
        <taxon>Mycosphaerellaceae</taxon>
        <taxon>Fulvia</taxon>
    </lineage>
</organism>
<reference evidence="1" key="2">
    <citation type="journal article" date="2022" name="Microb. Genom.">
        <title>A chromosome-scale genome assembly of the tomato pathogen Cladosporium fulvum reveals a compartmentalized genome architecture and the presence of a dispensable chromosome.</title>
        <authorList>
            <person name="Zaccaron A.Z."/>
            <person name="Chen L.H."/>
            <person name="Samaras A."/>
            <person name="Stergiopoulos I."/>
        </authorList>
    </citation>
    <scope>NUCLEOTIDE SEQUENCE</scope>
    <source>
        <strain evidence="1">Race5_Kim</strain>
    </source>
</reference>
<dbReference type="GeneID" id="71989159"/>